<dbReference type="EMBL" id="FTMX01000006">
    <property type="protein sequence ID" value="SIR87489.1"/>
    <property type="molecule type" value="Genomic_DNA"/>
</dbReference>
<comment type="subcellular location">
    <subcellularLocation>
        <location evidence="1">Cell membrane</location>
        <topology evidence="1">Multi-pass membrane protein</topology>
    </subcellularLocation>
</comment>
<evidence type="ECO:0000256" key="6">
    <source>
        <dbReference type="SAM" id="Phobius"/>
    </source>
</evidence>
<evidence type="ECO:0000256" key="3">
    <source>
        <dbReference type="ARBA" id="ARBA00022692"/>
    </source>
</evidence>
<evidence type="ECO:0000256" key="1">
    <source>
        <dbReference type="ARBA" id="ARBA00004651"/>
    </source>
</evidence>
<feature type="transmembrane region" description="Helical" evidence="6">
    <location>
        <begin position="20"/>
        <end position="39"/>
    </location>
</feature>
<evidence type="ECO:0000313" key="7">
    <source>
        <dbReference type="EMBL" id="SIR87489.1"/>
    </source>
</evidence>
<feature type="transmembrane region" description="Helical" evidence="6">
    <location>
        <begin position="89"/>
        <end position="115"/>
    </location>
</feature>
<evidence type="ECO:0000256" key="2">
    <source>
        <dbReference type="ARBA" id="ARBA00022475"/>
    </source>
</evidence>
<evidence type="ECO:0000256" key="5">
    <source>
        <dbReference type="ARBA" id="ARBA00023136"/>
    </source>
</evidence>
<evidence type="ECO:0000256" key="4">
    <source>
        <dbReference type="ARBA" id="ARBA00022989"/>
    </source>
</evidence>
<accession>A0A9X8RCE3</accession>
<reference evidence="7 8" key="1">
    <citation type="submission" date="2017-01" db="EMBL/GenBank/DDBJ databases">
        <authorList>
            <person name="Varghese N."/>
            <person name="Submissions S."/>
        </authorList>
    </citation>
    <scope>NUCLEOTIDE SEQUENCE [LARGE SCALE GENOMIC DNA]</scope>
    <source>
        <strain evidence="7 8">RUG2-6</strain>
    </source>
</reference>
<dbReference type="InterPro" id="IPR000802">
    <property type="entry name" value="Arsenical_pump_ArsB"/>
</dbReference>
<comment type="caution">
    <text evidence="7">The sequence shown here is derived from an EMBL/GenBank/DDBJ whole genome shotgun (WGS) entry which is preliminary data.</text>
</comment>
<dbReference type="Pfam" id="PF02040">
    <property type="entry name" value="ArsB"/>
    <property type="match status" value="1"/>
</dbReference>
<dbReference type="GO" id="GO:0005886">
    <property type="term" value="C:plasma membrane"/>
    <property type="evidence" value="ECO:0007669"/>
    <property type="project" value="UniProtKB-SubCell"/>
</dbReference>
<protein>
    <submittedName>
        <fullName evidence="7">Arsenical pump membrane protein</fullName>
    </submittedName>
</protein>
<feature type="transmembrane region" description="Helical" evidence="6">
    <location>
        <begin position="51"/>
        <end position="69"/>
    </location>
</feature>
<organism evidence="7 8">
    <name type="scientific">Peribacillus simplex</name>
    <dbReference type="NCBI Taxonomy" id="1478"/>
    <lineage>
        <taxon>Bacteria</taxon>
        <taxon>Bacillati</taxon>
        <taxon>Bacillota</taxon>
        <taxon>Bacilli</taxon>
        <taxon>Bacillales</taxon>
        <taxon>Bacillaceae</taxon>
        <taxon>Peribacillus</taxon>
    </lineage>
</organism>
<keyword evidence="4 6" id="KW-1133">Transmembrane helix</keyword>
<dbReference type="Proteomes" id="UP000185829">
    <property type="component" value="Unassembled WGS sequence"/>
</dbReference>
<evidence type="ECO:0000313" key="8">
    <source>
        <dbReference type="Proteomes" id="UP000185829"/>
    </source>
</evidence>
<name>A0A9X8RCE3_9BACI</name>
<proteinExistence type="predicted"/>
<sequence>MSFAIIILTRRASSHLHHLGFPWNWSVGAFLLILLRWYKTKTGLSDIVKKTPWHVLSFAFNMYVLVYGLKNVGLNDYIVSNLKPLIMDSPFNATMIMGILLTNNLPAVMIGTLSITEMG</sequence>
<keyword evidence="2" id="KW-1003">Cell membrane</keyword>
<dbReference type="GO" id="GO:0015105">
    <property type="term" value="F:arsenite transmembrane transporter activity"/>
    <property type="evidence" value="ECO:0007669"/>
    <property type="project" value="InterPro"/>
</dbReference>
<dbReference type="AlphaFoldDB" id="A0A9X8RCE3"/>
<gene>
    <name evidence="7" type="ORF">SAMN05878482_106332</name>
</gene>
<keyword evidence="3 6" id="KW-0812">Transmembrane</keyword>
<keyword evidence="5 6" id="KW-0472">Membrane</keyword>